<proteinExistence type="predicted"/>
<dbReference type="Proteomes" id="UP000054321">
    <property type="component" value="Unassembled WGS sequence"/>
</dbReference>
<protein>
    <submittedName>
        <fullName evidence="1">Uncharacterized protein</fullName>
    </submittedName>
</protein>
<organism evidence="1 2">
    <name type="scientific">Oidiodendron maius (strain Zn)</name>
    <dbReference type="NCBI Taxonomy" id="913774"/>
    <lineage>
        <taxon>Eukaryota</taxon>
        <taxon>Fungi</taxon>
        <taxon>Dikarya</taxon>
        <taxon>Ascomycota</taxon>
        <taxon>Pezizomycotina</taxon>
        <taxon>Leotiomycetes</taxon>
        <taxon>Leotiomycetes incertae sedis</taxon>
        <taxon>Myxotrichaceae</taxon>
        <taxon>Oidiodendron</taxon>
    </lineage>
</organism>
<reference evidence="1 2" key="1">
    <citation type="submission" date="2014-04" db="EMBL/GenBank/DDBJ databases">
        <authorList>
            <consortium name="DOE Joint Genome Institute"/>
            <person name="Kuo A."/>
            <person name="Martino E."/>
            <person name="Perotto S."/>
            <person name="Kohler A."/>
            <person name="Nagy L.G."/>
            <person name="Floudas D."/>
            <person name="Copeland A."/>
            <person name="Barry K.W."/>
            <person name="Cichocki N."/>
            <person name="Veneault-Fourrey C."/>
            <person name="LaButti K."/>
            <person name="Lindquist E.A."/>
            <person name="Lipzen A."/>
            <person name="Lundell T."/>
            <person name="Morin E."/>
            <person name="Murat C."/>
            <person name="Sun H."/>
            <person name="Tunlid A."/>
            <person name="Henrissat B."/>
            <person name="Grigoriev I.V."/>
            <person name="Hibbett D.S."/>
            <person name="Martin F."/>
            <person name="Nordberg H.P."/>
            <person name="Cantor M.N."/>
            <person name="Hua S.X."/>
        </authorList>
    </citation>
    <scope>NUCLEOTIDE SEQUENCE [LARGE SCALE GENOMIC DNA]</scope>
    <source>
        <strain evidence="1 2">Zn</strain>
    </source>
</reference>
<dbReference type="EMBL" id="KN832873">
    <property type="protein sequence ID" value="KIN03363.1"/>
    <property type="molecule type" value="Genomic_DNA"/>
</dbReference>
<evidence type="ECO:0000313" key="2">
    <source>
        <dbReference type="Proteomes" id="UP000054321"/>
    </source>
</evidence>
<name>A0A0C3DMV8_OIDMZ</name>
<dbReference type="InParanoid" id="A0A0C3DMV8"/>
<dbReference type="HOGENOM" id="CLU_1816362_0_0_1"/>
<sequence length="142" mass="15834">MSIYHPLIRFVLIQIGPDNHKPKISGEDLATRSAKEQVIKDKAYSIRLSRHFRGTSSSLYTTIGREKSDLPTECNGSELSPVSINEHRQFRKDPLRPIPSPTSKLEILHQRGIGAQGKTALASRALGALPLSKEGYNFIRTK</sequence>
<dbReference type="AlphaFoldDB" id="A0A0C3DMV8"/>
<evidence type="ECO:0000313" key="1">
    <source>
        <dbReference type="EMBL" id="KIN03363.1"/>
    </source>
</evidence>
<accession>A0A0C3DMV8</accession>
<gene>
    <name evidence="1" type="ORF">OIDMADRAFT_26073</name>
</gene>
<reference evidence="2" key="2">
    <citation type="submission" date="2015-01" db="EMBL/GenBank/DDBJ databases">
        <title>Evolutionary Origins and Diversification of the Mycorrhizal Mutualists.</title>
        <authorList>
            <consortium name="DOE Joint Genome Institute"/>
            <consortium name="Mycorrhizal Genomics Consortium"/>
            <person name="Kohler A."/>
            <person name="Kuo A."/>
            <person name="Nagy L.G."/>
            <person name="Floudas D."/>
            <person name="Copeland A."/>
            <person name="Barry K.W."/>
            <person name="Cichocki N."/>
            <person name="Veneault-Fourrey C."/>
            <person name="LaButti K."/>
            <person name="Lindquist E.A."/>
            <person name="Lipzen A."/>
            <person name="Lundell T."/>
            <person name="Morin E."/>
            <person name="Murat C."/>
            <person name="Riley R."/>
            <person name="Ohm R."/>
            <person name="Sun H."/>
            <person name="Tunlid A."/>
            <person name="Henrissat B."/>
            <person name="Grigoriev I.V."/>
            <person name="Hibbett D.S."/>
            <person name="Martin F."/>
        </authorList>
    </citation>
    <scope>NUCLEOTIDE SEQUENCE [LARGE SCALE GENOMIC DNA]</scope>
    <source>
        <strain evidence="2">Zn</strain>
    </source>
</reference>
<keyword evidence="2" id="KW-1185">Reference proteome</keyword>